<dbReference type="EMBL" id="CP019336">
    <property type="protein sequence ID" value="AUC23843.1"/>
    <property type="molecule type" value="Genomic_DNA"/>
</dbReference>
<evidence type="ECO:0000313" key="2">
    <source>
        <dbReference type="EMBL" id="AUC23843.1"/>
    </source>
</evidence>
<dbReference type="RefSeq" id="WP_165733665.1">
    <property type="nucleotide sequence ID" value="NZ_CP019336.1"/>
</dbReference>
<keyword evidence="4" id="KW-1185">Reference proteome</keyword>
<proteinExistence type="predicted"/>
<dbReference type="AlphaFoldDB" id="A0AAJ1QTJ2"/>
<dbReference type="EMBL" id="JAUFQH010000002">
    <property type="protein sequence ID" value="MDN3618034.1"/>
    <property type="molecule type" value="Genomic_DNA"/>
</dbReference>
<reference evidence="3 5" key="1">
    <citation type="journal article" date="2014" name="Int. J. Syst. Evol. Microbiol.">
        <title>Complete genome sequence of Corynebacterium casei LMG S-19264T (=DSM 44701T), isolated from a smear-ripened cheese.</title>
        <authorList>
            <consortium name="US DOE Joint Genome Institute (JGI-PGF)"/>
            <person name="Walter F."/>
            <person name="Albersmeier A."/>
            <person name="Kalinowski J."/>
            <person name="Ruckert C."/>
        </authorList>
    </citation>
    <scope>NUCLEOTIDE SEQUENCE [LARGE SCALE GENOMIC DNA]</scope>
    <source>
        <strain evidence="3 5">CECT 8670</strain>
    </source>
</reference>
<keyword evidence="1" id="KW-1133">Transmembrane helix</keyword>
<organism evidence="3 5">
    <name type="scientific">Polaribacter sejongensis</name>
    <dbReference type="NCBI Taxonomy" id="985043"/>
    <lineage>
        <taxon>Bacteria</taxon>
        <taxon>Pseudomonadati</taxon>
        <taxon>Bacteroidota</taxon>
        <taxon>Flavobacteriia</taxon>
        <taxon>Flavobacteriales</taxon>
        <taxon>Flavobacteriaceae</taxon>
    </lineage>
</organism>
<protein>
    <recommendedName>
        <fullName evidence="6">YtxH domain-containing protein</fullName>
    </recommendedName>
</protein>
<evidence type="ECO:0000313" key="3">
    <source>
        <dbReference type="EMBL" id="MDN3618034.1"/>
    </source>
</evidence>
<feature type="transmembrane region" description="Helical" evidence="1">
    <location>
        <begin position="66"/>
        <end position="87"/>
    </location>
</feature>
<reference evidence="2 4" key="2">
    <citation type="submission" date="2017-02" db="EMBL/GenBank/DDBJ databases">
        <title>Trade-off between light-utilization and light-protection in marine flavobacteria.</title>
        <authorList>
            <person name="Kumagai Y."/>
            <person name="Yoshizawa S."/>
            <person name="Kogure K."/>
            <person name="Iwasaki W."/>
        </authorList>
    </citation>
    <scope>NUCLEOTIDE SEQUENCE [LARGE SCALE GENOMIC DNA]</scope>
    <source>
        <strain evidence="2 4">KCTC 23670</strain>
    </source>
</reference>
<feature type="transmembrane region" description="Helical" evidence="1">
    <location>
        <begin position="12"/>
        <end position="29"/>
    </location>
</feature>
<sequence>MQNQTANEGKTMAIISHFWIIGLIIAFFMNNSTKNSFANFYIRQMIGLNLIQFLNGWIIYNYLGNTAGIIVSTILLVLWVISLMGAVKGEEKIIPVVGDQFQEWFKNI</sequence>
<evidence type="ECO:0000313" key="5">
    <source>
        <dbReference type="Proteomes" id="UP001228636"/>
    </source>
</evidence>
<dbReference type="Proteomes" id="UP000232721">
    <property type="component" value="Chromosome"/>
</dbReference>
<evidence type="ECO:0008006" key="6">
    <source>
        <dbReference type="Google" id="ProtNLM"/>
    </source>
</evidence>
<evidence type="ECO:0000313" key="4">
    <source>
        <dbReference type="Proteomes" id="UP000232721"/>
    </source>
</evidence>
<gene>
    <name evidence="2" type="ORF">BTO15_17830</name>
    <name evidence="3" type="ORF">QWY81_01035</name>
</gene>
<evidence type="ECO:0000256" key="1">
    <source>
        <dbReference type="SAM" id="Phobius"/>
    </source>
</evidence>
<keyword evidence="1" id="KW-0472">Membrane</keyword>
<accession>A0AAJ1QTJ2</accession>
<dbReference type="Proteomes" id="UP001228636">
    <property type="component" value="Unassembled WGS sequence"/>
</dbReference>
<name>A0AAJ1QTJ2_9FLAO</name>
<keyword evidence="1" id="KW-0812">Transmembrane</keyword>
<reference evidence="3" key="3">
    <citation type="submission" date="2023-06" db="EMBL/GenBank/DDBJ databases">
        <authorList>
            <person name="Lucena T."/>
            <person name="Sun Q."/>
        </authorList>
    </citation>
    <scope>NUCLEOTIDE SEQUENCE</scope>
    <source>
        <strain evidence="3">CECT 8670</strain>
    </source>
</reference>